<dbReference type="PROSITE" id="PS01124">
    <property type="entry name" value="HTH_ARAC_FAMILY_2"/>
    <property type="match status" value="1"/>
</dbReference>
<keyword evidence="5" id="KW-0614">Plasmid</keyword>
<reference evidence="5 6" key="2">
    <citation type="journal article" date="2010" name="Stand. Genomic Sci.">
        <title>Complete genome sequence of the Medicago microsymbiont Ensifer (Sinorhizobium) medicae strain WSM419.</title>
        <authorList>
            <person name="Reeve W."/>
            <person name="Chain P."/>
            <person name="O'Hara G."/>
            <person name="Ardley J."/>
            <person name="Nandesena K."/>
            <person name="Brau L."/>
            <person name="Tiwari R."/>
            <person name="Malfatti S."/>
            <person name="Kiss H."/>
            <person name="Lapidus A."/>
            <person name="Copeland A."/>
            <person name="Nolan M."/>
            <person name="Land M."/>
            <person name="Hauser L."/>
            <person name="Chang Y.J."/>
            <person name="Ivanova N."/>
            <person name="Mavromatis K."/>
            <person name="Markowitz V."/>
            <person name="Kyrpides N."/>
            <person name="Gollagher M."/>
            <person name="Yates R."/>
            <person name="Dilworth M."/>
            <person name="Howieson J."/>
        </authorList>
    </citation>
    <scope>NUCLEOTIDE SEQUENCE [LARGE SCALE GENOMIC DNA]</scope>
    <source>
        <strain evidence="5 6">WSM419</strain>
        <plasmid evidence="6">Plasmid pSMED02</plasmid>
    </source>
</reference>
<dbReference type="eggNOG" id="COG2207">
    <property type="taxonomic scope" value="Bacteria"/>
</dbReference>
<dbReference type="GO" id="GO:0043565">
    <property type="term" value="F:sequence-specific DNA binding"/>
    <property type="evidence" value="ECO:0007669"/>
    <property type="project" value="InterPro"/>
</dbReference>
<evidence type="ECO:0000256" key="1">
    <source>
        <dbReference type="ARBA" id="ARBA00023015"/>
    </source>
</evidence>
<evidence type="ECO:0000259" key="4">
    <source>
        <dbReference type="PROSITE" id="PS01124"/>
    </source>
</evidence>
<dbReference type="InterPro" id="IPR050204">
    <property type="entry name" value="AraC_XylS_family_regulators"/>
</dbReference>
<accession>A6UKT2</accession>
<dbReference type="PANTHER" id="PTHR46796">
    <property type="entry name" value="HTH-TYPE TRANSCRIPTIONAL ACTIVATOR RHAS-RELATED"/>
    <property type="match status" value="1"/>
</dbReference>
<dbReference type="HOGENOM" id="CLU_000445_81_13_5"/>
<evidence type="ECO:0000313" key="5">
    <source>
        <dbReference type="EMBL" id="ABR64262.1"/>
    </source>
</evidence>
<evidence type="ECO:0000256" key="2">
    <source>
        <dbReference type="ARBA" id="ARBA00023125"/>
    </source>
</evidence>
<keyword evidence="2" id="KW-0238">DNA-binding</keyword>
<dbReference type="InterPro" id="IPR009057">
    <property type="entry name" value="Homeodomain-like_sf"/>
</dbReference>
<dbReference type="OrthoDB" id="9806208at2"/>
<dbReference type="InterPro" id="IPR018060">
    <property type="entry name" value="HTH_AraC"/>
</dbReference>
<dbReference type="AlphaFoldDB" id="A6UKT2"/>
<keyword evidence="3" id="KW-0804">Transcription</keyword>
<dbReference type="Proteomes" id="UP000001108">
    <property type="component" value="Plasmid pSMED02"/>
</dbReference>
<dbReference type="SUPFAM" id="SSF46689">
    <property type="entry name" value="Homeodomain-like"/>
    <property type="match status" value="2"/>
</dbReference>
<dbReference type="SMART" id="SM00342">
    <property type="entry name" value="HTH_ARAC"/>
    <property type="match status" value="1"/>
</dbReference>
<reference evidence="6" key="1">
    <citation type="submission" date="2007-06" db="EMBL/GenBank/DDBJ databases">
        <title>Complete sequence of Sinorhizobium medicae WSM419 plasmid pSMED02.</title>
        <authorList>
            <consortium name="US DOE Joint Genome Institute"/>
            <person name="Copeland A."/>
            <person name="Lucas S."/>
            <person name="Lapidus A."/>
            <person name="Barry K."/>
            <person name="Glavina del Rio T."/>
            <person name="Dalin E."/>
            <person name="Tice H."/>
            <person name="Pitluck S."/>
            <person name="Chain P."/>
            <person name="Malfatti S."/>
            <person name="Shin M."/>
            <person name="Vergez L."/>
            <person name="Schmutz J."/>
            <person name="Larimer F."/>
            <person name="Land M."/>
            <person name="Hauser L."/>
            <person name="Kyrpides N."/>
            <person name="Mikhailova N."/>
            <person name="Reeve W.G."/>
            <person name="Richardson P."/>
        </authorList>
    </citation>
    <scope>NUCLEOTIDE SEQUENCE [LARGE SCALE GENOMIC DNA]</scope>
    <source>
        <strain evidence="6">WSM419</strain>
        <plasmid evidence="6">Plasmid pSMED02</plasmid>
    </source>
</reference>
<keyword evidence="1" id="KW-0805">Transcription regulation</keyword>
<geneLocation type="plasmid" evidence="5 6">
    <name>pSMED02</name>
</geneLocation>
<proteinExistence type="predicted"/>
<dbReference type="KEGG" id="smd:Smed_5508"/>
<protein>
    <submittedName>
        <fullName evidence="5">Helix-turn-helix-domain containing protein AraC type</fullName>
    </submittedName>
</protein>
<feature type="domain" description="HTH araC/xylS-type" evidence="4">
    <location>
        <begin position="18"/>
        <end position="116"/>
    </location>
</feature>
<dbReference type="EMBL" id="CP000740">
    <property type="protein sequence ID" value="ABR64262.1"/>
    <property type="molecule type" value="Genomic_DNA"/>
</dbReference>
<evidence type="ECO:0000313" key="6">
    <source>
        <dbReference type="Proteomes" id="UP000001108"/>
    </source>
</evidence>
<dbReference type="PANTHER" id="PTHR46796:SF14">
    <property type="entry name" value="TRANSCRIPTIONAL REGULATORY PROTEIN"/>
    <property type="match status" value="1"/>
</dbReference>
<dbReference type="GO" id="GO:0003700">
    <property type="term" value="F:DNA-binding transcription factor activity"/>
    <property type="evidence" value="ECO:0007669"/>
    <property type="project" value="InterPro"/>
</dbReference>
<dbReference type="PATRIC" id="fig|366394.8.peg.2004"/>
<dbReference type="Gene3D" id="1.10.10.60">
    <property type="entry name" value="Homeodomain-like"/>
    <property type="match status" value="2"/>
</dbReference>
<sequence>MERKNAVNRDIKLLRRLLRARDPIDAEPHRGWTVTQLAKVSGVSEAYFARSFRDAFGVPPHCSLLSWRVERAAALLSDTELPIIDIAMQVGWDSIGTSGLTFRDIMGENPTALRRRLNIDKDVLEWVPHCFLSASQRSHLKLTKGGRQGNDDAAKPRS</sequence>
<name>A6UKT2_SINMW</name>
<dbReference type="Pfam" id="PF12833">
    <property type="entry name" value="HTH_18"/>
    <property type="match status" value="1"/>
</dbReference>
<evidence type="ECO:0000256" key="3">
    <source>
        <dbReference type="ARBA" id="ARBA00023163"/>
    </source>
</evidence>
<gene>
    <name evidence="5" type="ordered locus">Smed_5508</name>
</gene>
<organism evidence="5 6">
    <name type="scientific">Sinorhizobium medicae (strain WSM419)</name>
    <name type="common">Ensifer medicae</name>
    <dbReference type="NCBI Taxonomy" id="366394"/>
    <lineage>
        <taxon>Bacteria</taxon>
        <taxon>Pseudomonadati</taxon>
        <taxon>Pseudomonadota</taxon>
        <taxon>Alphaproteobacteria</taxon>
        <taxon>Hyphomicrobiales</taxon>
        <taxon>Rhizobiaceae</taxon>
        <taxon>Sinorhizobium/Ensifer group</taxon>
        <taxon>Sinorhizobium</taxon>
    </lineage>
</organism>